<dbReference type="GeneID" id="130465659"/>
<organism evidence="2 3">
    <name type="scientific">Spinacia oleracea</name>
    <name type="common">Spinach</name>
    <dbReference type="NCBI Taxonomy" id="3562"/>
    <lineage>
        <taxon>Eukaryota</taxon>
        <taxon>Viridiplantae</taxon>
        <taxon>Streptophyta</taxon>
        <taxon>Embryophyta</taxon>
        <taxon>Tracheophyta</taxon>
        <taxon>Spermatophyta</taxon>
        <taxon>Magnoliopsida</taxon>
        <taxon>eudicotyledons</taxon>
        <taxon>Gunneridae</taxon>
        <taxon>Pentapetalae</taxon>
        <taxon>Caryophyllales</taxon>
        <taxon>Chenopodiaceae</taxon>
        <taxon>Chenopodioideae</taxon>
        <taxon>Anserineae</taxon>
        <taxon>Spinacia</taxon>
    </lineage>
</organism>
<keyword evidence="2" id="KW-1185">Reference proteome</keyword>
<evidence type="ECO:0000259" key="1">
    <source>
        <dbReference type="SMART" id="SM00256"/>
    </source>
</evidence>
<feature type="domain" description="F-box" evidence="1">
    <location>
        <begin position="92"/>
        <end position="132"/>
    </location>
</feature>
<dbReference type="InterPro" id="IPR050796">
    <property type="entry name" value="SCF_F-box_component"/>
</dbReference>
<dbReference type="CDD" id="cd22157">
    <property type="entry name" value="F-box_AtFBW1-like"/>
    <property type="match status" value="1"/>
</dbReference>
<dbReference type="SUPFAM" id="SSF81383">
    <property type="entry name" value="F-box domain"/>
    <property type="match status" value="1"/>
</dbReference>
<dbReference type="Proteomes" id="UP000813463">
    <property type="component" value="Chromosome 1"/>
</dbReference>
<proteinExistence type="predicted"/>
<reference evidence="3" key="2">
    <citation type="submission" date="2025-08" db="UniProtKB">
        <authorList>
            <consortium name="RefSeq"/>
        </authorList>
    </citation>
    <scope>IDENTIFICATION</scope>
    <source>
        <tissue evidence="3">Leaf</tissue>
    </source>
</reference>
<gene>
    <name evidence="3" type="primary">LOC130465659</name>
</gene>
<evidence type="ECO:0000313" key="2">
    <source>
        <dbReference type="Proteomes" id="UP000813463"/>
    </source>
</evidence>
<dbReference type="PANTHER" id="PTHR31672:SF13">
    <property type="entry name" value="F-BOX PROTEIN CPR30-LIKE"/>
    <property type="match status" value="1"/>
</dbReference>
<dbReference type="Pfam" id="PF00646">
    <property type="entry name" value="F-box"/>
    <property type="match status" value="1"/>
</dbReference>
<dbReference type="SMART" id="SM00256">
    <property type="entry name" value="FBOX"/>
    <property type="match status" value="1"/>
</dbReference>
<dbReference type="InterPro" id="IPR036047">
    <property type="entry name" value="F-box-like_dom_sf"/>
</dbReference>
<name>A0ABM3R4E4_SPIOL</name>
<reference evidence="2" key="1">
    <citation type="journal article" date="2021" name="Nat. Commun.">
        <title>Genomic analyses provide insights into spinach domestication and the genetic basis of agronomic traits.</title>
        <authorList>
            <person name="Cai X."/>
            <person name="Sun X."/>
            <person name="Xu C."/>
            <person name="Sun H."/>
            <person name="Wang X."/>
            <person name="Ge C."/>
            <person name="Zhang Z."/>
            <person name="Wang Q."/>
            <person name="Fei Z."/>
            <person name="Jiao C."/>
            <person name="Wang Q."/>
        </authorList>
    </citation>
    <scope>NUCLEOTIDE SEQUENCE [LARGE SCALE GENOMIC DNA]</scope>
    <source>
        <strain evidence="2">cv. Varoflay</strain>
    </source>
</reference>
<dbReference type="PANTHER" id="PTHR31672">
    <property type="entry name" value="BNACNNG10540D PROTEIN"/>
    <property type="match status" value="1"/>
</dbReference>
<accession>A0ABM3R4E4</accession>
<evidence type="ECO:0000313" key="3">
    <source>
        <dbReference type="RefSeq" id="XP_056690488.1"/>
    </source>
</evidence>
<dbReference type="Gene3D" id="1.20.1280.50">
    <property type="match status" value="1"/>
</dbReference>
<sequence length="403" mass="46723">MVRVAGGGGVWCGVGAGGAAKRKGERQGSAKRGSRGRWLSTVVFLAGRVVLGWWSNSGGNGGGRWLLWWLMVVAARWCRERKKEGIRIPYDFPIHLVPEILSWLPVKTLLQYKCVCKSWHAIIKNVYFISKHLENYYNNNDDFRDCYIAQFNVGSQFGELGNYEMLVHSSLQRVLAYEQIETPERNTFIVGPCHGIFYQWCWYQGDKGRYLWNPALKELKQLPPLIKKPDVPSHITFCNEQYGFGYDPFTKDYKVIVIVHYKNISVYWIGSHEPGIFNSDVVVSFDLGTEICKEMQLPNYDKWEYEKLALATLHDSVSLILVQHSKCLTMWTLNEGLWIKKFTTNLDFEQLGFFGHWNNKLLFSRYLGNILYDPETQEWWRISHPETQCWAVSAYKQSLVSVK</sequence>
<dbReference type="InterPro" id="IPR001810">
    <property type="entry name" value="F-box_dom"/>
</dbReference>
<dbReference type="RefSeq" id="XP_056690488.1">
    <property type="nucleotide sequence ID" value="XM_056834510.1"/>
</dbReference>
<protein>
    <submittedName>
        <fullName evidence="3">F-box/kelch-repeat protein At3g06240-like</fullName>
    </submittedName>
</protein>